<keyword evidence="5 6" id="KW-0472">Membrane</keyword>
<gene>
    <name evidence="7" type="ORF">RZN69_16970</name>
</gene>
<dbReference type="InterPro" id="IPR012902">
    <property type="entry name" value="N_methyl_site"/>
</dbReference>
<protein>
    <submittedName>
        <fullName evidence="7">Type II secretion system protein</fullName>
    </submittedName>
</protein>
<reference evidence="7 8" key="1">
    <citation type="submission" date="2023-10" db="EMBL/GenBank/DDBJ databases">
        <title>Rubellicoccus peritrichatus gen. nov., sp. nov., isolated from an algae of coral reef tank.</title>
        <authorList>
            <person name="Luo J."/>
        </authorList>
    </citation>
    <scope>NUCLEOTIDE SEQUENCE [LARGE SCALE GENOMIC DNA]</scope>
    <source>
        <strain evidence="7 8">CR14</strain>
    </source>
</reference>
<dbReference type="NCBIfam" id="TIGR02532">
    <property type="entry name" value="IV_pilin_GFxxxE"/>
    <property type="match status" value="1"/>
</dbReference>
<feature type="transmembrane region" description="Helical" evidence="6">
    <location>
        <begin position="12"/>
        <end position="35"/>
    </location>
</feature>
<keyword evidence="4 6" id="KW-1133">Transmembrane helix</keyword>
<name>A0AAQ3QQJ3_9BACT</name>
<dbReference type="Proteomes" id="UP001304300">
    <property type="component" value="Chromosome"/>
</dbReference>
<comment type="subcellular location">
    <subcellularLocation>
        <location evidence="1">Membrane</location>
        <topology evidence="1">Single-pass membrane protein</topology>
    </subcellularLocation>
</comment>
<dbReference type="SUPFAM" id="SSF54523">
    <property type="entry name" value="Pili subunits"/>
    <property type="match status" value="1"/>
</dbReference>
<dbReference type="PANTHER" id="PTHR30093">
    <property type="entry name" value="GENERAL SECRETION PATHWAY PROTEIN G"/>
    <property type="match status" value="1"/>
</dbReference>
<dbReference type="GO" id="GO:0016020">
    <property type="term" value="C:membrane"/>
    <property type="evidence" value="ECO:0007669"/>
    <property type="project" value="UniProtKB-SubCell"/>
</dbReference>
<dbReference type="Pfam" id="PF07963">
    <property type="entry name" value="N_methyl"/>
    <property type="match status" value="1"/>
</dbReference>
<evidence type="ECO:0000256" key="6">
    <source>
        <dbReference type="SAM" id="Phobius"/>
    </source>
</evidence>
<evidence type="ECO:0000313" key="7">
    <source>
        <dbReference type="EMBL" id="WOO40313.1"/>
    </source>
</evidence>
<evidence type="ECO:0000256" key="2">
    <source>
        <dbReference type="ARBA" id="ARBA00022481"/>
    </source>
</evidence>
<evidence type="ECO:0000256" key="4">
    <source>
        <dbReference type="ARBA" id="ARBA00022989"/>
    </source>
</evidence>
<evidence type="ECO:0000256" key="5">
    <source>
        <dbReference type="ARBA" id="ARBA00023136"/>
    </source>
</evidence>
<evidence type="ECO:0000313" key="8">
    <source>
        <dbReference type="Proteomes" id="UP001304300"/>
    </source>
</evidence>
<dbReference type="KEGG" id="puo:RZN69_16970"/>
<dbReference type="EMBL" id="CP136920">
    <property type="protein sequence ID" value="WOO40313.1"/>
    <property type="molecule type" value="Genomic_DNA"/>
</dbReference>
<sequence length="215" mass="23843">MRKLTHVYPRAFTIVELLVSVAIVAILAAIVFPVISGMVEQSRVTKDASNLRNIGVASQLFASDNQIYPGNLTIPDDSENASVSGYLITKDNNRLFKQIDPYVEAGGSTEAYKTSVFASPLKSEDDPGYTYPIHYIQNQNTSFLLSSRAVDPANIVFLTINNGNSYQFWWATAGDRIGYPINDDTQTHALMLDGSIRTLTSDEMVEEIIQPEWVQ</sequence>
<dbReference type="RefSeq" id="WP_317832498.1">
    <property type="nucleotide sequence ID" value="NZ_CP136920.1"/>
</dbReference>
<organism evidence="7 8">
    <name type="scientific">Rubellicoccus peritrichatus</name>
    <dbReference type="NCBI Taxonomy" id="3080537"/>
    <lineage>
        <taxon>Bacteria</taxon>
        <taxon>Pseudomonadati</taxon>
        <taxon>Verrucomicrobiota</taxon>
        <taxon>Opitutia</taxon>
        <taxon>Puniceicoccales</taxon>
        <taxon>Cerasicoccaceae</taxon>
        <taxon>Rubellicoccus</taxon>
    </lineage>
</organism>
<dbReference type="PANTHER" id="PTHR30093:SF44">
    <property type="entry name" value="TYPE II SECRETION SYSTEM CORE PROTEIN G"/>
    <property type="match status" value="1"/>
</dbReference>
<dbReference type="AlphaFoldDB" id="A0AAQ3QQJ3"/>
<dbReference type="InterPro" id="IPR045584">
    <property type="entry name" value="Pilin-like"/>
</dbReference>
<evidence type="ECO:0000256" key="3">
    <source>
        <dbReference type="ARBA" id="ARBA00022692"/>
    </source>
</evidence>
<evidence type="ECO:0000256" key="1">
    <source>
        <dbReference type="ARBA" id="ARBA00004167"/>
    </source>
</evidence>
<keyword evidence="3 6" id="KW-0812">Transmembrane</keyword>
<dbReference type="Gene3D" id="3.30.700.10">
    <property type="entry name" value="Glycoprotein, Type 4 Pilin"/>
    <property type="match status" value="1"/>
</dbReference>
<keyword evidence="8" id="KW-1185">Reference proteome</keyword>
<proteinExistence type="predicted"/>
<keyword evidence="2" id="KW-0488">Methylation</keyword>
<accession>A0AAQ3QQJ3</accession>